<feature type="domain" description="RDD" evidence="7">
    <location>
        <begin position="6"/>
        <end position="150"/>
    </location>
</feature>
<name>A0A7W8QK14_9ACTN</name>
<dbReference type="AlphaFoldDB" id="A0A7W8QK14"/>
<evidence type="ECO:0000313" key="8">
    <source>
        <dbReference type="EMBL" id="MBB5431897.1"/>
    </source>
</evidence>
<dbReference type="RefSeq" id="WP_184391543.1">
    <property type="nucleotide sequence ID" value="NZ_BAAAJD010000032.1"/>
</dbReference>
<comment type="caution">
    <text evidence="8">The sequence shown here is derived from an EMBL/GenBank/DDBJ whole genome shotgun (WGS) entry which is preliminary data.</text>
</comment>
<dbReference type="Pfam" id="PF06271">
    <property type="entry name" value="RDD"/>
    <property type="match status" value="1"/>
</dbReference>
<proteinExistence type="predicted"/>
<keyword evidence="9" id="KW-1185">Reference proteome</keyword>
<feature type="transmembrane region" description="Helical" evidence="6">
    <location>
        <begin position="106"/>
        <end position="132"/>
    </location>
</feature>
<keyword evidence="3 6" id="KW-0812">Transmembrane</keyword>
<dbReference type="EMBL" id="JACHDB010000001">
    <property type="protein sequence ID" value="MBB5431897.1"/>
    <property type="molecule type" value="Genomic_DNA"/>
</dbReference>
<dbReference type="InterPro" id="IPR051791">
    <property type="entry name" value="Pra-immunoreactive"/>
</dbReference>
<keyword evidence="2" id="KW-1003">Cell membrane</keyword>
<evidence type="ECO:0000313" key="9">
    <source>
        <dbReference type="Proteomes" id="UP000572635"/>
    </source>
</evidence>
<sequence length="160" mass="16069">MAGEWAVLGRRAAARVIDLVLATGINLLVSAGVATLAGPPDTGGPLAVAAASVATFAVYAGYEAAMTAVYGATPGKLWMRVRLVRAESGGADARPGAGPVLLRSTVLFGSVLLAYVPLLNVVALMAALYALVSSVADRPRHRGLQDKIAGTAVESVGSGA</sequence>
<evidence type="ECO:0000256" key="3">
    <source>
        <dbReference type="ARBA" id="ARBA00022692"/>
    </source>
</evidence>
<keyword evidence="4 6" id="KW-1133">Transmembrane helix</keyword>
<gene>
    <name evidence="8" type="ORF">HDA36_001981</name>
</gene>
<evidence type="ECO:0000256" key="2">
    <source>
        <dbReference type="ARBA" id="ARBA00022475"/>
    </source>
</evidence>
<dbReference type="Proteomes" id="UP000572635">
    <property type="component" value="Unassembled WGS sequence"/>
</dbReference>
<dbReference type="PANTHER" id="PTHR36115">
    <property type="entry name" value="PROLINE-RICH ANTIGEN HOMOLOG-RELATED"/>
    <property type="match status" value="1"/>
</dbReference>
<evidence type="ECO:0000256" key="6">
    <source>
        <dbReference type="SAM" id="Phobius"/>
    </source>
</evidence>
<accession>A0A7W8QK14</accession>
<protein>
    <submittedName>
        <fullName evidence="8">Putative RDD family membrane protein YckC</fullName>
    </submittedName>
</protein>
<dbReference type="InterPro" id="IPR010432">
    <property type="entry name" value="RDD"/>
</dbReference>
<organism evidence="8 9">
    <name type="scientific">Nocardiopsis composta</name>
    <dbReference type="NCBI Taxonomy" id="157465"/>
    <lineage>
        <taxon>Bacteria</taxon>
        <taxon>Bacillati</taxon>
        <taxon>Actinomycetota</taxon>
        <taxon>Actinomycetes</taxon>
        <taxon>Streptosporangiales</taxon>
        <taxon>Nocardiopsidaceae</taxon>
        <taxon>Nocardiopsis</taxon>
    </lineage>
</organism>
<evidence type="ECO:0000256" key="1">
    <source>
        <dbReference type="ARBA" id="ARBA00004651"/>
    </source>
</evidence>
<keyword evidence="5 6" id="KW-0472">Membrane</keyword>
<reference evidence="8 9" key="1">
    <citation type="submission" date="2020-08" db="EMBL/GenBank/DDBJ databases">
        <title>Sequencing the genomes of 1000 actinobacteria strains.</title>
        <authorList>
            <person name="Klenk H.-P."/>
        </authorList>
    </citation>
    <scope>NUCLEOTIDE SEQUENCE [LARGE SCALE GENOMIC DNA]</scope>
    <source>
        <strain evidence="8 9">DSM 44551</strain>
    </source>
</reference>
<evidence type="ECO:0000259" key="7">
    <source>
        <dbReference type="Pfam" id="PF06271"/>
    </source>
</evidence>
<evidence type="ECO:0000256" key="5">
    <source>
        <dbReference type="ARBA" id="ARBA00023136"/>
    </source>
</evidence>
<comment type="subcellular location">
    <subcellularLocation>
        <location evidence="1">Cell membrane</location>
        <topology evidence="1">Multi-pass membrane protein</topology>
    </subcellularLocation>
</comment>
<feature type="transmembrane region" description="Helical" evidence="6">
    <location>
        <begin position="12"/>
        <end position="37"/>
    </location>
</feature>
<dbReference type="GO" id="GO:0005886">
    <property type="term" value="C:plasma membrane"/>
    <property type="evidence" value="ECO:0007669"/>
    <property type="project" value="UniProtKB-SubCell"/>
</dbReference>
<evidence type="ECO:0000256" key="4">
    <source>
        <dbReference type="ARBA" id="ARBA00022989"/>
    </source>
</evidence>